<dbReference type="Gene3D" id="3.40.50.1820">
    <property type="entry name" value="alpha/beta hydrolase"/>
    <property type="match status" value="1"/>
</dbReference>
<evidence type="ECO:0000259" key="1">
    <source>
        <dbReference type="Pfam" id="PF12697"/>
    </source>
</evidence>
<proteinExistence type="predicted"/>
<dbReference type="InterPro" id="IPR029058">
    <property type="entry name" value="AB_hydrolase_fold"/>
</dbReference>
<dbReference type="InterPro" id="IPR000073">
    <property type="entry name" value="AB_hydrolase_1"/>
</dbReference>
<dbReference type="Pfam" id="PF12697">
    <property type="entry name" value="Abhydrolase_6"/>
    <property type="match status" value="1"/>
</dbReference>
<reference evidence="2 3" key="1">
    <citation type="submission" date="2018-04" db="EMBL/GenBank/DDBJ databases">
        <authorList>
            <person name="Go L.Y."/>
            <person name="Mitchell J.A."/>
        </authorList>
    </citation>
    <scope>NUCLEOTIDE SEQUENCE [LARGE SCALE GENOMIC DNA]</scope>
    <source>
        <strain evidence="2 3">KCJK7865</strain>
    </source>
</reference>
<dbReference type="RefSeq" id="WP_108481189.1">
    <property type="nucleotide sequence ID" value="NZ_QANO01000140.1"/>
</dbReference>
<comment type="caution">
    <text evidence="2">The sequence shown here is derived from an EMBL/GenBank/DDBJ whole genome shotgun (WGS) entry which is preliminary data.</text>
</comment>
<dbReference type="AlphaFoldDB" id="A0A2R7UF74"/>
<dbReference type="EMBL" id="QANO01000140">
    <property type="protein sequence ID" value="PTU50661.1"/>
    <property type="molecule type" value="Genomic_DNA"/>
</dbReference>
<feature type="domain" description="AB hydrolase-1" evidence="1">
    <location>
        <begin position="34"/>
        <end position="267"/>
    </location>
</feature>
<name>A0A2R7UF74_PSEDL</name>
<dbReference type="PANTHER" id="PTHR46438:SF11">
    <property type="entry name" value="LIPASE-RELATED"/>
    <property type="match status" value="1"/>
</dbReference>
<dbReference type="PANTHER" id="PTHR46438">
    <property type="entry name" value="ALPHA/BETA-HYDROLASES SUPERFAMILY PROTEIN"/>
    <property type="match status" value="1"/>
</dbReference>
<organism evidence="2 3">
    <name type="scientific">Pseudomonas plecoglossicida</name>
    <dbReference type="NCBI Taxonomy" id="70775"/>
    <lineage>
        <taxon>Bacteria</taxon>
        <taxon>Pseudomonadati</taxon>
        <taxon>Pseudomonadota</taxon>
        <taxon>Gammaproteobacteria</taxon>
        <taxon>Pseudomonadales</taxon>
        <taxon>Pseudomonadaceae</taxon>
        <taxon>Pseudomonas</taxon>
    </lineage>
</organism>
<dbReference type="Proteomes" id="UP000244874">
    <property type="component" value="Unassembled WGS sequence"/>
</dbReference>
<evidence type="ECO:0000313" key="2">
    <source>
        <dbReference type="EMBL" id="PTU50661.1"/>
    </source>
</evidence>
<protein>
    <submittedName>
        <fullName evidence="2">3-oxoacyl-ACP reductase</fullName>
    </submittedName>
</protein>
<evidence type="ECO:0000313" key="3">
    <source>
        <dbReference type="Proteomes" id="UP000244874"/>
    </source>
</evidence>
<accession>A0A2R7UF74</accession>
<dbReference type="SUPFAM" id="SSF53474">
    <property type="entry name" value="alpha/beta-Hydrolases"/>
    <property type="match status" value="1"/>
</dbReference>
<dbReference type="PRINTS" id="PR00111">
    <property type="entry name" value="ABHYDROLASE"/>
</dbReference>
<gene>
    <name evidence="2" type="ORF">DBB42_18975</name>
</gene>
<sequence>MNQPVDLPLPTGHYATLPNGLRLHYLDEGQGPVVLWLHGSGPGASGFSNFKGNYPQLVTAGYRNILLDLPGFGRSDKPEDVLYELDFFVDCVAALLDQLGISSCTLLGNSLGGAIALGLALRRPQLVERLILLAPGGVEERETYFQMPGIQRMVGLFNAGPIGLEEMRSMMRLQLFDDSILPEELLLERVAVAVTQPKNLFSTMLVPNMRARLGEIECPILGFWGSNDNFNPVSGARYIIDGARQARFIVLNRCGHWVQVEHRELFNRSCLEFLQHG</sequence>